<dbReference type="InterPro" id="IPR001845">
    <property type="entry name" value="HTH_ArsR_DNA-bd_dom"/>
</dbReference>
<dbReference type="InterPro" id="IPR036390">
    <property type="entry name" value="WH_DNA-bd_sf"/>
</dbReference>
<keyword evidence="3" id="KW-0804">Transcription</keyword>
<dbReference type="InterPro" id="IPR011991">
    <property type="entry name" value="ArsR-like_HTH"/>
</dbReference>
<dbReference type="SUPFAM" id="SSF46785">
    <property type="entry name" value="Winged helix' DNA-binding domain"/>
    <property type="match status" value="1"/>
</dbReference>
<feature type="domain" description="HTH arsR-type" evidence="4">
    <location>
        <begin position="33"/>
        <end position="128"/>
    </location>
</feature>
<keyword evidence="2" id="KW-0238">DNA-binding</keyword>
<dbReference type="SMART" id="SM00418">
    <property type="entry name" value="HTH_ARSR"/>
    <property type="match status" value="1"/>
</dbReference>
<dbReference type="NCBIfam" id="NF033788">
    <property type="entry name" value="HTH_metalloreg"/>
    <property type="match status" value="1"/>
</dbReference>
<evidence type="ECO:0000313" key="6">
    <source>
        <dbReference type="Proteomes" id="UP000671862"/>
    </source>
</evidence>
<dbReference type="Gene3D" id="1.10.10.10">
    <property type="entry name" value="Winged helix-like DNA-binding domain superfamily/Winged helix DNA-binding domain"/>
    <property type="match status" value="1"/>
</dbReference>
<dbReference type="InterPro" id="IPR036388">
    <property type="entry name" value="WH-like_DNA-bd_sf"/>
</dbReference>
<evidence type="ECO:0000313" key="5">
    <source>
        <dbReference type="EMBL" id="QTA37376.1"/>
    </source>
</evidence>
<dbReference type="EMBL" id="CP071446">
    <property type="protein sequence ID" value="QTA37376.1"/>
    <property type="molecule type" value="Genomic_DNA"/>
</dbReference>
<dbReference type="PRINTS" id="PR00778">
    <property type="entry name" value="HTHARSR"/>
</dbReference>
<dbReference type="InterPro" id="IPR018334">
    <property type="entry name" value="ArsR_HTH"/>
</dbReference>
<evidence type="ECO:0000256" key="2">
    <source>
        <dbReference type="ARBA" id="ARBA00023125"/>
    </source>
</evidence>
<accession>A0ABX7S4J0</accession>
<keyword evidence="1" id="KW-0805">Transcription regulation</keyword>
<dbReference type="Proteomes" id="UP000671862">
    <property type="component" value="Chromosome"/>
</dbReference>
<keyword evidence="6" id="KW-1185">Reference proteome</keyword>
<dbReference type="PANTHER" id="PTHR43132:SF6">
    <property type="entry name" value="HTH-TYPE TRANSCRIPTIONAL REPRESSOR CZRA"/>
    <property type="match status" value="1"/>
</dbReference>
<dbReference type="InterPro" id="IPR051011">
    <property type="entry name" value="Metal_resp_trans_reg"/>
</dbReference>
<dbReference type="Pfam" id="PF01022">
    <property type="entry name" value="HTH_5"/>
    <property type="match status" value="1"/>
</dbReference>
<dbReference type="RefSeq" id="WP_207566101.1">
    <property type="nucleotide sequence ID" value="NZ_CP071446.1"/>
</dbReference>
<evidence type="ECO:0000259" key="4">
    <source>
        <dbReference type="PROSITE" id="PS50987"/>
    </source>
</evidence>
<dbReference type="PROSITE" id="PS00846">
    <property type="entry name" value="HTH_ARSR_1"/>
    <property type="match status" value="1"/>
</dbReference>
<evidence type="ECO:0000256" key="1">
    <source>
        <dbReference type="ARBA" id="ARBA00023015"/>
    </source>
</evidence>
<name>A0ABX7S4J0_9BACT</name>
<proteinExistence type="predicted"/>
<organism evidence="5 6">
    <name type="scientific">Thermosipho ferrireducens</name>
    <dbReference type="NCBI Taxonomy" id="2571116"/>
    <lineage>
        <taxon>Bacteria</taxon>
        <taxon>Thermotogati</taxon>
        <taxon>Thermotogota</taxon>
        <taxon>Thermotogae</taxon>
        <taxon>Thermotogales</taxon>
        <taxon>Fervidobacteriaceae</taxon>
        <taxon>Thermosipho</taxon>
    </lineage>
</organism>
<protein>
    <submittedName>
        <fullName evidence="5">Helix-turn-helix transcriptional regulator</fullName>
    </submittedName>
</protein>
<dbReference type="PROSITE" id="PS50987">
    <property type="entry name" value="HTH_ARSR_2"/>
    <property type="match status" value="1"/>
</dbReference>
<evidence type="ECO:0000256" key="3">
    <source>
        <dbReference type="ARBA" id="ARBA00023163"/>
    </source>
</evidence>
<sequence>MNKIKKSKDVNIEVCQTISVHEDVVDKVRKKIPENGNLSELSEFFKIFGDPTRIKILYALSQVDELCVCDISVILKKTHSAISHQLRILRQAKLVKYRKEGKVVFYSLNDEHIKAILDMGYIHLFEEDEKTK</sequence>
<dbReference type="PANTHER" id="PTHR43132">
    <property type="entry name" value="ARSENICAL RESISTANCE OPERON REPRESSOR ARSR-RELATED"/>
    <property type="match status" value="1"/>
</dbReference>
<dbReference type="CDD" id="cd00090">
    <property type="entry name" value="HTH_ARSR"/>
    <property type="match status" value="1"/>
</dbReference>
<reference evidence="5 6" key="1">
    <citation type="submission" date="2021-03" db="EMBL/GenBank/DDBJ databases">
        <title>Thermosipho ferrireducens sp.nov., an anaerobic thermophilic iron-reducing bacterium isolated from a deep-sea hydrothermal sulfide deposits.</title>
        <authorList>
            <person name="Zeng X."/>
            <person name="Chen Y."/>
            <person name="Shao Z."/>
        </authorList>
    </citation>
    <scope>NUCLEOTIDE SEQUENCE [LARGE SCALE GENOMIC DNA]</scope>
    <source>
        <strain evidence="5 6">JL129W03</strain>
    </source>
</reference>
<gene>
    <name evidence="5" type="ORF">JYK00_06445</name>
</gene>